<comment type="catalytic activity">
    <reaction evidence="9 10">
        <text>cutin + H2O = cutin monomers.</text>
        <dbReference type="EC" id="3.1.1.74"/>
    </reaction>
</comment>
<evidence type="ECO:0000256" key="6">
    <source>
        <dbReference type="ARBA" id="ARBA00022729"/>
    </source>
</evidence>
<feature type="chain" id="PRO_5045791845" description="Cutinase" evidence="11">
    <location>
        <begin position="16"/>
        <end position="206"/>
    </location>
</feature>
<dbReference type="Pfam" id="PF01083">
    <property type="entry name" value="Cutinase"/>
    <property type="match status" value="1"/>
</dbReference>
<comment type="similarity">
    <text evidence="2 10">Belongs to the cutinase family.</text>
</comment>
<evidence type="ECO:0000256" key="1">
    <source>
        <dbReference type="ARBA" id="ARBA00004613"/>
    </source>
</evidence>
<dbReference type="PANTHER" id="PTHR48250">
    <property type="entry name" value="CUTINASE 2-RELATED"/>
    <property type="match status" value="1"/>
</dbReference>
<evidence type="ECO:0000256" key="11">
    <source>
        <dbReference type="SAM" id="SignalP"/>
    </source>
</evidence>
<evidence type="ECO:0000256" key="10">
    <source>
        <dbReference type="RuleBase" id="RU361263"/>
    </source>
</evidence>
<dbReference type="Gene3D" id="3.40.50.1820">
    <property type="entry name" value="alpha/beta hydrolase"/>
    <property type="match status" value="1"/>
</dbReference>
<evidence type="ECO:0000256" key="2">
    <source>
        <dbReference type="ARBA" id="ARBA00007534"/>
    </source>
</evidence>
<accession>A0ABR4IEY6</accession>
<evidence type="ECO:0000256" key="7">
    <source>
        <dbReference type="ARBA" id="ARBA00022801"/>
    </source>
</evidence>
<protein>
    <recommendedName>
        <fullName evidence="3 10">Cutinase</fullName>
        <ecNumber evidence="3 10">3.1.1.74</ecNumber>
    </recommendedName>
</protein>
<keyword evidence="5 10" id="KW-0964">Secreted</keyword>
<dbReference type="EC" id="3.1.1.74" evidence="3 10"/>
<gene>
    <name evidence="12" type="ORF">BDW59DRAFT_145343</name>
</gene>
<name>A0ABR4IEY6_9EURO</name>
<evidence type="ECO:0000256" key="5">
    <source>
        <dbReference type="ARBA" id="ARBA00022525"/>
    </source>
</evidence>
<evidence type="ECO:0000256" key="9">
    <source>
        <dbReference type="ARBA" id="ARBA00034045"/>
    </source>
</evidence>
<evidence type="ECO:0000313" key="13">
    <source>
        <dbReference type="Proteomes" id="UP001610335"/>
    </source>
</evidence>
<proteinExistence type="inferred from homology"/>
<organism evidence="12 13">
    <name type="scientific">Aspergillus cavernicola</name>
    <dbReference type="NCBI Taxonomy" id="176166"/>
    <lineage>
        <taxon>Eukaryota</taxon>
        <taxon>Fungi</taxon>
        <taxon>Dikarya</taxon>
        <taxon>Ascomycota</taxon>
        <taxon>Pezizomycotina</taxon>
        <taxon>Eurotiomycetes</taxon>
        <taxon>Eurotiomycetidae</taxon>
        <taxon>Eurotiales</taxon>
        <taxon>Aspergillaceae</taxon>
        <taxon>Aspergillus</taxon>
        <taxon>Aspergillus subgen. Nidulantes</taxon>
    </lineage>
</organism>
<dbReference type="EMBL" id="JBFXLS010000031">
    <property type="protein sequence ID" value="KAL2826286.1"/>
    <property type="molecule type" value="Genomic_DNA"/>
</dbReference>
<evidence type="ECO:0000256" key="4">
    <source>
        <dbReference type="ARBA" id="ARBA00022487"/>
    </source>
</evidence>
<dbReference type="PROSITE" id="PS00155">
    <property type="entry name" value="CUTINASE_1"/>
    <property type="match status" value="1"/>
</dbReference>
<dbReference type="InterPro" id="IPR029058">
    <property type="entry name" value="AB_hydrolase_fold"/>
</dbReference>
<keyword evidence="7 10" id="KW-0378">Hydrolase</keyword>
<dbReference type="InterPro" id="IPR043580">
    <property type="entry name" value="CUTINASE_1"/>
</dbReference>
<evidence type="ECO:0000313" key="12">
    <source>
        <dbReference type="EMBL" id="KAL2826286.1"/>
    </source>
</evidence>
<dbReference type="InterPro" id="IPR011150">
    <property type="entry name" value="Cutinase_monf"/>
</dbReference>
<dbReference type="SUPFAM" id="SSF53474">
    <property type="entry name" value="alpha/beta-Hydrolases"/>
    <property type="match status" value="1"/>
</dbReference>
<comment type="subcellular location">
    <subcellularLocation>
        <location evidence="1 10">Secreted</location>
    </subcellularLocation>
</comment>
<keyword evidence="6 11" id="KW-0732">Signal</keyword>
<dbReference type="Proteomes" id="UP001610335">
    <property type="component" value="Unassembled WGS sequence"/>
</dbReference>
<reference evidence="12 13" key="1">
    <citation type="submission" date="2024-07" db="EMBL/GenBank/DDBJ databases">
        <title>Section-level genome sequencing and comparative genomics of Aspergillus sections Usti and Cavernicolus.</title>
        <authorList>
            <consortium name="Lawrence Berkeley National Laboratory"/>
            <person name="Nybo J.L."/>
            <person name="Vesth T.C."/>
            <person name="Theobald S."/>
            <person name="Frisvad J.C."/>
            <person name="Larsen T.O."/>
            <person name="Kjaerboelling I."/>
            <person name="Rothschild-Mancinelli K."/>
            <person name="Lyhne E.K."/>
            <person name="Kogle M.E."/>
            <person name="Barry K."/>
            <person name="Clum A."/>
            <person name="Na H."/>
            <person name="Ledsgaard L."/>
            <person name="Lin J."/>
            <person name="Lipzen A."/>
            <person name="Kuo A."/>
            <person name="Riley R."/>
            <person name="Mondo S."/>
            <person name="LaButti K."/>
            <person name="Haridas S."/>
            <person name="Pangalinan J."/>
            <person name="Salamov A.A."/>
            <person name="Simmons B.A."/>
            <person name="Magnuson J.K."/>
            <person name="Chen J."/>
            <person name="Drula E."/>
            <person name="Henrissat B."/>
            <person name="Wiebenga A."/>
            <person name="Lubbers R.J."/>
            <person name="Gomes A.C."/>
            <person name="Makela M.R."/>
            <person name="Stajich J."/>
            <person name="Grigoriev I.V."/>
            <person name="Mortensen U.H."/>
            <person name="De vries R.P."/>
            <person name="Baker S.E."/>
            <person name="Andersen M.R."/>
        </authorList>
    </citation>
    <scope>NUCLEOTIDE SEQUENCE [LARGE SCALE GENOMIC DNA]</scope>
    <source>
        <strain evidence="12 13">CBS 600.67</strain>
    </source>
</reference>
<feature type="signal peptide" evidence="11">
    <location>
        <begin position="1"/>
        <end position="15"/>
    </location>
</feature>
<keyword evidence="4 10" id="KW-0719">Serine esterase</keyword>
<keyword evidence="13" id="KW-1185">Reference proteome</keyword>
<comment type="caution">
    <text evidence="12">The sequence shown here is derived from an EMBL/GenBank/DDBJ whole genome shotgun (WGS) entry which is preliminary data.</text>
</comment>
<sequence>MKAAVILTLVAGALSAPAPTLTTRQFDLGGSSTSNDVSDNSGCKEVTFIFARGTSEIGNMGTVIGPKVGTELDSLTSGKVAIQGVDYPASAAGNAAMGAAGGPEMADLVTKALSQCPDTKIVLGGYSQGAMVVHNAAGKLSSGQVVGAVTFGDPFKAQQPDNIENFKTFCATGDPVCLNGANFIAHLSYGSDASEAAQFLANAAGF</sequence>
<dbReference type="PANTHER" id="PTHR48250:SF3">
    <property type="entry name" value="CUTINASE 1-RELATED"/>
    <property type="match status" value="1"/>
</dbReference>
<dbReference type="SMART" id="SM01110">
    <property type="entry name" value="Cutinase"/>
    <property type="match status" value="1"/>
</dbReference>
<comment type="function">
    <text evidence="10">Catalyzes the hydrolysis of complex carboxylic polyesters found in the cell wall of plants. Degrades cutin, a macromolecule that forms the structure of the plant cuticle.</text>
</comment>
<dbReference type="InterPro" id="IPR000675">
    <property type="entry name" value="Cutinase/axe"/>
</dbReference>
<evidence type="ECO:0000256" key="8">
    <source>
        <dbReference type="ARBA" id="ARBA00023157"/>
    </source>
</evidence>
<keyword evidence="8" id="KW-1015">Disulfide bond</keyword>
<evidence type="ECO:0000256" key="3">
    <source>
        <dbReference type="ARBA" id="ARBA00013095"/>
    </source>
</evidence>